<name>A0A1A9W3Z4_9MUSC</name>
<sequence>NQTTVKIETIPDSFFDDILVDQAKERVEDAFNEELEMKYSRELEQLQELTRLQDSEKNTKLRKEKKHEKHKKSKKRSRKRSHSSEKETSTSQTNDSISHKICPTLLANPSTYGKLYETNSLRSATPSCSLTPSTNFQVINDDQSSDDNSVSNFMAFKRFKLEKPTVAEETEENFQNLTPQERAFLRVTEALESFKKYSQNQVGGEFIFTSTVRKLPNSTFGNGKFYEHRSPLHSVNNVSFKFNSHAKSFDMHEWGLEALPPKITHICRVLGYDADSLFNKLKTVKLPPKLSKLKADAHKNAEINMIDNGPSFLNNVSTQTDDDNVIELKNGPEVQSCDAAIQVIPPTANKAAQTSQENLDDLPITSIMRRFNENQLMALHDFAELLSEPYSSDAMNIYRIRQRMVDIYKGAQVQAVSSAAEIEPPPPPPMRNYRGGGGNCPNLTPVIENVYRADGSYYATNNRRPIMQKPGGYKYSPHIPPADPRRVRNSASSSTFATKSFGRGRTGR</sequence>
<keyword evidence="3" id="KW-1185">Reference proteome</keyword>
<evidence type="ECO:0000313" key="3">
    <source>
        <dbReference type="Proteomes" id="UP000091820"/>
    </source>
</evidence>
<dbReference type="AlphaFoldDB" id="A0A1A9W3Z4"/>
<dbReference type="EnsemblMetazoa" id="GBRI005515-RA">
    <property type="protein sequence ID" value="GBRI005515-PA"/>
    <property type="gene ID" value="GBRI005515"/>
</dbReference>
<dbReference type="VEuPathDB" id="VectorBase:GBRI005515"/>
<accession>A0A1A9W3Z4</accession>
<reference evidence="2" key="2">
    <citation type="submission" date="2020-05" db="UniProtKB">
        <authorList>
            <consortium name="EnsemblMetazoa"/>
        </authorList>
    </citation>
    <scope>IDENTIFICATION</scope>
    <source>
        <strain evidence="2">IAEA</strain>
    </source>
</reference>
<organism evidence="2 3">
    <name type="scientific">Glossina brevipalpis</name>
    <dbReference type="NCBI Taxonomy" id="37001"/>
    <lineage>
        <taxon>Eukaryota</taxon>
        <taxon>Metazoa</taxon>
        <taxon>Ecdysozoa</taxon>
        <taxon>Arthropoda</taxon>
        <taxon>Hexapoda</taxon>
        <taxon>Insecta</taxon>
        <taxon>Pterygota</taxon>
        <taxon>Neoptera</taxon>
        <taxon>Endopterygota</taxon>
        <taxon>Diptera</taxon>
        <taxon>Brachycera</taxon>
        <taxon>Muscomorpha</taxon>
        <taxon>Hippoboscoidea</taxon>
        <taxon>Glossinidae</taxon>
        <taxon>Glossina</taxon>
    </lineage>
</organism>
<dbReference type="STRING" id="37001.A0A1A9W3Z4"/>
<feature type="region of interest" description="Disordered" evidence="1">
    <location>
        <begin position="468"/>
        <end position="508"/>
    </location>
</feature>
<feature type="region of interest" description="Disordered" evidence="1">
    <location>
        <begin position="47"/>
        <end position="96"/>
    </location>
</feature>
<feature type="compositionally biased region" description="Low complexity" evidence="1">
    <location>
        <begin position="490"/>
        <end position="501"/>
    </location>
</feature>
<protein>
    <submittedName>
        <fullName evidence="2">Uncharacterized protein</fullName>
    </submittedName>
</protein>
<proteinExistence type="predicted"/>
<evidence type="ECO:0000313" key="2">
    <source>
        <dbReference type="EnsemblMetazoa" id="GBRI005515-PA"/>
    </source>
</evidence>
<feature type="compositionally biased region" description="Basic and acidic residues" evidence="1">
    <location>
        <begin position="51"/>
        <end position="61"/>
    </location>
</feature>
<evidence type="ECO:0000256" key="1">
    <source>
        <dbReference type="SAM" id="MobiDB-lite"/>
    </source>
</evidence>
<feature type="compositionally biased region" description="Basic residues" evidence="1">
    <location>
        <begin position="62"/>
        <end position="81"/>
    </location>
</feature>
<dbReference type="Proteomes" id="UP000091820">
    <property type="component" value="Unassembled WGS sequence"/>
</dbReference>
<reference evidence="3" key="1">
    <citation type="submission" date="2014-03" db="EMBL/GenBank/DDBJ databases">
        <authorList>
            <person name="Aksoy S."/>
            <person name="Warren W."/>
            <person name="Wilson R.K."/>
        </authorList>
    </citation>
    <scope>NUCLEOTIDE SEQUENCE [LARGE SCALE GENOMIC DNA]</scope>
    <source>
        <strain evidence="3">IAEA</strain>
    </source>
</reference>